<name>A0A5N5FUI2_9ROSA</name>
<proteinExistence type="predicted"/>
<reference evidence="9 10" key="3">
    <citation type="submission" date="2019-11" db="EMBL/GenBank/DDBJ databases">
        <title>A de novo genome assembly of a pear dwarfing rootstock.</title>
        <authorList>
            <person name="Wang F."/>
            <person name="Wang J."/>
            <person name="Li S."/>
            <person name="Zhang Y."/>
            <person name="Fang M."/>
            <person name="Ma L."/>
            <person name="Zhao Y."/>
            <person name="Jiang S."/>
        </authorList>
    </citation>
    <scope>NUCLEOTIDE SEQUENCE [LARGE SCALE GENOMIC DNA]</scope>
    <source>
        <strain evidence="9">S2</strain>
        <tissue evidence="9">Leaf</tissue>
    </source>
</reference>
<dbReference type="InterPro" id="IPR001623">
    <property type="entry name" value="DnaJ_domain"/>
</dbReference>
<dbReference type="CDD" id="cd06257">
    <property type="entry name" value="DnaJ"/>
    <property type="match status" value="1"/>
</dbReference>
<keyword evidence="7" id="KW-0812">Transmembrane</keyword>
<evidence type="ECO:0000313" key="10">
    <source>
        <dbReference type="Proteomes" id="UP000327157"/>
    </source>
</evidence>
<gene>
    <name evidence="9" type="ORF">D8674_004777</name>
</gene>
<dbReference type="InterPro" id="IPR051736">
    <property type="entry name" value="DnaJ-B11-like"/>
</dbReference>
<sequence>MKIIIRGPYFIFDVAASSPVPEGTGINGSVSDVADYDWVEQLYVQRDWPILEENTLPYAIDALTQTRELTKKRRRRTLGPAVRRSQSSYCFYCLSLNSIEQREFEWLGVDPPSKPRSFFAMAHHRTKLLLVFLFFLSFAVAALIAAAGKSYYEILQVPKGASDEQIKRAYRKLALKYHPDKNPGNEEANKRFADINNAYEVLSDSEKRNIYDRYGEEGLKQHAASGGRGGGGMGMNINDIFSEFFGGGRPTEEEDRIIKGDDVWREKNILKPAPGKRQCNCRNEVYHRQIGPGMFQQMTEQVCDQCSNVKYEREGYFVTVDIEKGMQDGQEVVFYEDGEPIIDGEPGDLKFRIRTAAHDRFKREGNNLHTTITITLVQALVGFEKTIKHLDDHLVDISSKGITRPKEVRKFKGEGMPLHFSNKKGDLYVTFEVLFPNSVTDDQKTKIKAVLG</sequence>
<dbReference type="AlphaFoldDB" id="A0A5N5FUI2"/>
<keyword evidence="7" id="KW-0472">Membrane</keyword>
<evidence type="ECO:0000256" key="6">
    <source>
        <dbReference type="ARBA" id="ARBA00078644"/>
    </source>
</evidence>
<dbReference type="CDD" id="cd10747">
    <property type="entry name" value="DnaJ_C"/>
    <property type="match status" value="1"/>
</dbReference>
<dbReference type="Gene3D" id="1.10.287.110">
    <property type="entry name" value="DnaJ domain"/>
    <property type="match status" value="1"/>
</dbReference>
<evidence type="ECO:0000256" key="2">
    <source>
        <dbReference type="ARBA" id="ARBA00022729"/>
    </source>
</evidence>
<evidence type="ECO:0000256" key="3">
    <source>
        <dbReference type="ARBA" id="ARBA00022824"/>
    </source>
</evidence>
<dbReference type="EMBL" id="SMOL01000559">
    <property type="protein sequence ID" value="KAB2605060.1"/>
    <property type="molecule type" value="Genomic_DNA"/>
</dbReference>
<dbReference type="Pfam" id="PF00226">
    <property type="entry name" value="DnaJ"/>
    <property type="match status" value="1"/>
</dbReference>
<dbReference type="FunFam" id="2.60.260.20:FF:000013">
    <property type="entry name" value="DnaJ subfamily B member 11"/>
    <property type="match status" value="1"/>
</dbReference>
<dbReference type="GO" id="GO:0051082">
    <property type="term" value="F:unfolded protein binding"/>
    <property type="evidence" value="ECO:0007669"/>
    <property type="project" value="InterPro"/>
</dbReference>
<keyword evidence="2" id="KW-0732">Signal</keyword>
<dbReference type="SUPFAM" id="SSF49493">
    <property type="entry name" value="HSP40/DnaJ peptide-binding domain"/>
    <property type="match status" value="2"/>
</dbReference>
<evidence type="ECO:0000256" key="1">
    <source>
        <dbReference type="ARBA" id="ARBA00004240"/>
    </source>
</evidence>
<evidence type="ECO:0000259" key="8">
    <source>
        <dbReference type="PROSITE" id="PS50076"/>
    </source>
</evidence>
<dbReference type="InterPro" id="IPR018253">
    <property type="entry name" value="DnaJ_domain_CS"/>
</dbReference>
<organism evidence="9 10">
    <name type="scientific">Pyrus ussuriensis x Pyrus communis</name>
    <dbReference type="NCBI Taxonomy" id="2448454"/>
    <lineage>
        <taxon>Eukaryota</taxon>
        <taxon>Viridiplantae</taxon>
        <taxon>Streptophyta</taxon>
        <taxon>Embryophyta</taxon>
        <taxon>Tracheophyta</taxon>
        <taxon>Spermatophyta</taxon>
        <taxon>Magnoliopsida</taxon>
        <taxon>eudicotyledons</taxon>
        <taxon>Gunneridae</taxon>
        <taxon>Pentapetalae</taxon>
        <taxon>rosids</taxon>
        <taxon>fabids</taxon>
        <taxon>Rosales</taxon>
        <taxon>Rosaceae</taxon>
        <taxon>Amygdaloideae</taxon>
        <taxon>Maleae</taxon>
        <taxon>Pyrus</taxon>
    </lineage>
</organism>
<dbReference type="InterPro" id="IPR008971">
    <property type="entry name" value="HSP40/DnaJ_pept-bd"/>
</dbReference>
<comment type="caution">
    <text evidence="9">The sequence shown here is derived from an EMBL/GenBank/DDBJ whole genome shotgun (WGS) entry which is preliminary data.</text>
</comment>
<dbReference type="PANTHER" id="PTHR44298">
    <property type="entry name" value="DNAJ HOMOLOG SUBFAMILY B MEMBER 11"/>
    <property type="match status" value="1"/>
</dbReference>
<feature type="transmembrane region" description="Helical" evidence="7">
    <location>
        <begin position="128"/>
        <end position="148"/>
    </location>
</feature>
<reference evidence="9 10" key="1">
    <citation type="submission" date="2019-09" db="EMBL/GenBank/DDBJ databases">
        <authorList>
            <person name="Ou C."/>
        </authorList>
    </citation>
    <scope>NUCLEOTIDE SEQUENCE [LARGE SCALE GENOMIC DNA]</scope>
    <source>
        <strain evidence="9">S2</strain>
        <tissue evidence="9">Leaf</tissue>
    </source>
</reference>
<dbReference type="InterPro" id="IPR036869">
    <property type="entry name" value="J_dom_sf"/>
</dbReference>
<protein>
    <recommendedName>
        <fullName evidence="5">DnaJ protein ERDJ3B</fullName>
    </recommendedName>
    <alternativeName>
        <fullName evidence="6">Endoplasmic reticulum dnaJ domain-containing protein 3B</fullName>
    </alternativeName>
</protein>
<keyword evidence="4" id="KW-0143">Chaperone</keyword>
<reference evidence="10" key="2">
    <citation type="submission" date="2019-10" db="EMBL/GenBank/DDBJ databases">
        <title>A de novo genome assembly of a pear dwarfing rootstock.</title>
        <authorList>
            <person name="Wang F."/>
            <person name="Wang J."/>
            <person name="Li S."/>
            <person name="Zhang Y."/>
            <person name="Fang M."/>
            <person name="Ma L."/>
            <person name="Zhao Y."/>
            <person name="Jiang S."/>
        </authorList>
    </citation>
    <scope>NUCLEOTIDE SEQUENCE [LARGE SCALE GENOMIC DNA]</scope>
</reference>
<dbReference type="Pfam" id="PF01556">
    <property type="entry name" value="DnaJ_C"/>
    <property type="match status" value="1"/>
</dbReference>
<dbReference type="PRINTS" id="PR00625">
    <property type="entry name" value="JDOMAIN"/>
</dbReference>
<dbReference type="PROSITE" id="PS00636">
    <property type="entry name" value="DNAJ_1"/>
    <property type="match status" value="1"/>
</dbReference>
<dbReference type="PANTHER" id="PTHR44298:SF1">
    <property type="entry name" value="DNAJ HOMOLOG SUBFAMILY B MEMBER 11"/>
    <property type="match status" value="1"/>
</dbReference>
<accession>A0A5N5FUI2</accession>
<keyword evidence="3" id="KW-0256">Endoplasmic reticulum</keyword>
<keyword evidence="7" id="KW-1133">Transmembrane helix</keyword>
<evidence type="ECO:0000256" key="5">
    <source>
        <dbReference type="ARBA" id="ARBA00069679"/>
    </source>
</evidence>
<evidence type="ECO:0000313" key="9">
    <source>
        <dbReference type="EMBL" id="KAB2605060.1"/>
    </source>
</evidence>
<dbReference type="SUPFAM" id="SSF46565">
    <property type="entry name" value="Chaperone J-domain"/>
    <property type="match status" value="1"/>
</dbReference>
<dbReference type="FunFam" id="1.10.287.110:FF:000062">
    <property type="entry name" value="DnaJ protein ERDJ3B"/>
    <property type="match status" value="1"/>
</dbReference>
<dbReference type="Gene3D" id="2.60.260.20">
    <property type="entry name" value="Urease metallochaperone UreE, N-terminal domain"/>
    <property type="match status" value="2"/>
</dbReference>
<dbReference type="OrthoDB" id="550424at2759"/>
<dbReference type="SMART" id="SM00271">
    <property type="entry name" value="DnaJ"/>
    <property type="match status" value="1"/>
</dbReference>
<evidence type="ECO:0000256" key="4">
    <source>
        <dbReference type="ARBA" id="ARBA00023186"/>
    </source>
</evidence>
<dbReference type="InterPro" id="IPR002939">
    <property type="entry name" value="DnaJ_C"/>
</dbReference>
<evidence type="ECO:0000256" key="7">
    <source>
        <dbReference type="SAM" id="Phobius"/>
    </source>
</evidence>
<dbReference type="Proteomes" id="UP000327157">
    <property type="component" value="Chromosome 11"/>
</dbReference>
<dbReference type="GO" id="GO:0006457">
    <property type="term" value="P:protein folding"/>
    <property type="evidence" value="ECO:0007669"/>
    <property type="project" value="InterPro"/>
</dbReference>
<dbReference type="PROSITE" id="PS50076">
    <property type="entry name" value="DNAJ_2"/>
    <property type="match status" value="1"/>
</dbReference>
<keyword evidence="10" id="KW-1185">Reference proteome</keyword>
<comment type="subcellular location">
    <subcellularLocation>
        <location evidence="1">Endoplasmic reticulum</location>
    </subcellularLocation>
</comment>
<dbReference type="GO" id="GO:0005788">
    <property type="term" value="C:endoplasmic reticulum lumen"/>
    <property type="evidence" value="ECO:0007669"/>
    <property type="project" value="UniProtKB-ARBA"/>
</dbReference>
<feature type="domain" description="J" evidence="8">
    <location>
        <begin position="150"/>
        <end position="215"/>
    </location>
</feature>